<dbReference type="Gene3D" id="2.30.110.10">
    <property type="entry name" value="Electron Transport, Fmn-binding Protein, Chain A"/>
    <property type="match status" value="1"/>
</dbReference>
<feature type="domain" description="General stress protein FMN-binding split barrel" evidence="1">
    <location>
        <begin position="23"/>
        <end position="177"/>
    </location>
</feature>
<protein>
    <recommendedName>
        <fullName evidence="1">General stress protein FMN-binding split barrel domain-containing protein</fullName>
    </recommendedName>
</protein>
<dbReference type="HOGENOM" id="CLU_091428_0_0_1"/>
<dbReference type="PANTHER" id="PTHR34818">
    <property type="entry name" value="PROTEIN BLI-3"/>
    <property type="match status" value="1"/>
</dbReference>
<dbReference type="STRING" id="91928.A0A0D2C4L7"/>
<keyword evidence="3" id="KW-1185">Reference proteome</keyword>
<gene>
    <name evidence="2" type="ORF">PV08_02792</name>
</gene>
<dbReference type="PANTHER" id="PTHR34818:SF1">
    <property type="entry name" value="PROTEIN BLI-3"/>
    <property type="match status" value="1"/>
</dbReference>
<dbReference type="GeneID" id="27329875"/>
<dbReference type="AlphaFoldDB" id="A0A0D2C4L7"/>
<proteinExistence type="predicted"/>
<dbReference type="EMBL" id="KN847493">
    <property type="protein sequence ID" value="KIW18504.1"/>
    <property type="molecule type" value="Genomic_DNA"/>
</dbReference>
<name>A0A0D2C4L7_9EURO</name>
<evidence type="ECO:0000259" key="1">
    <source>
        <dbReference type="Pfam" id="PF16242"/>
    </source>
</evidence>
<evidence type="ECO:0000313" key="3">
    <source>
        <dbReference type="Proteomes" id="UP000053328"/>
    </source>
</evidence>
<organism evidence="2 3">
    <name type="scientific">Exophiala spinifera</name>
    <dbReference type="NCBI Taxonomy" id="91928"/>
    <lineage>
        <taxon>Eukaryota</taxon>
        <taxon>Fungi</taxon>
        <taxon>Dikarya</taxon>
        <taxon>Ascomycota</taxon>
        <taxon>Pezizomycotina</taxon>
        <taxon>Eurotiomycetes</taxon>
        <taxon>Chaetothyriomycetidae</taxon>
        <taxon>Chaetothyriales</taxon>
        <taxon>Herpotrichiellaceae</taxon>
        <taxon>Exophiala</taxon>
    </lineage>
</organism>
<accession>A0A0D2C4L7</accession>
<dbReference type="VEuPathDB" id="FungiDB:PV08_02792"/>
<dbReference type="InterPro" id="IPR038725">
    <property type="entry name" value="YdaG_split_barrel_FMN-bd"/>
</dbReference>
<sequence length="199" mass="21446">MASGQPTDPYKAKNKDEPGVETKIEQLNNFIQSQKYGMMTTRIAESGLLVSRCMALAAQESGGVDLLFHTNTESGKTHDLESDSHINISFCSANGSWASISGTAAVITDRAVVKKYYTPALKTWLGDLGDGTHDGSENDPRIGVIKVKAVTATYAVSQGTFLGRGVEMVKGAITGEAAQVNALREIDEEEIKQWRLSHP</sequence>
<dbReference type="RefSeq" id="XP_016238720.1">
    <property type="nucleotide sequence ID" value="XM_016377150.1"/>
</dbReference>
<dbReference type="SUPFAM" id="SSF50475">
    <property type="entry name" value="FMN-binding split barrel"/>
    <property type="match status" value="1"/>
</dbReference>
<reference evidence="2 3" key="1">
    <citation type="submission" date="2015-01" db="EMBL/GenBank/DDBJ databases">
        <title>The Genome Sequence of Exophiala spinifera CBS89968.</title>
        <authorList>
            <consortium name="The Broad Institute Genomics Platform"/>
            <person name="Cuomo C."/>
            <person name="de Hoog S."/>
            <person name="Gorbushina A."/>
            <person name="Stielow B."/>
            <person name="Teixiera M."/>
            <person name="Abouelleil A."/>
            <person name="Chapman S.B."/>
            <person name="Priest M."/>
            <person name="Young S.K."/>
            <person name="Wortman J."/>
            <person name="Nusbaum C."/>
            <person name="Birren B."/>
        </authorList>
    </citation>
    <scope>NUCLEOTIDE SEQUENCE [LARGE SCALE GENOMIC DNA]</scope>
    <source>
        <strain evidence="2 3">CBS 89968</strain>
    </source>
</reference>
<dbReference type="Proteomes" id="UP000053328">
    <property type="component" value="Unassembled WGS sequence"/>
</dbReference>
<dbReference type="InterPro" id="IPR012349">
    <property type="entry name" value="Split_barrel_FMN-bd"/>
</dbReference>
<evidence type="ECO:0000313" key="2">
    <source>
        <dbReference type="EMBL" id="KIW18504.1"/>
    </source>
</evidence>
<dbReference type="InterPro" id="IPR052917">
    <property type="entry name" value="Stress-Dev_Protein"/>
</dbReference>
<dbReference type="Pfam" id="PF16242">
    <property type="entry name" value="Pyrid_ox_like"/>
    <property type="match status" value="1"/>
</dbReference>
<dbReference type="OrthoDB" id="434253at2759"/>